<keyword evidence="2" id="KW-1185">Reference proteome</keyword>
<dbReference type="OrthoDB" id="3266505at2759"/>
<accession>A0A9P5AZP7</accession>
<comment type="caution">
    <text evidence="1">The sequence shown here is derived from an EMBL/GenBank/DDBJ whole genome shotgun (WGS) entry which is preliminary data.</text>
</comment>
<organism evidence="1 2">
    <name type="scientific">Fusarium agapanthi</name>
    <dbReference type="NCBI Taxonomy" id="1803897"/>
    <lineage>
        <taxon>Eukaryota</taxon>
        <taxon>Fungi</taxon>
        <taxon>Dikarya</taxon>
        <taxon>Ascomycota</taxon>
        <taxon>Pezizomycotina</taxon>
        <taxon>Sordariomycetes</taxon>
        <taxon>Hypocreomycetidae</taxon>
        <taxon>Hypocreales</taxon>
        <taxon>Nectriaceae</taxon>
        <taxon>Fusarium</taxon>
        <taxon>Fusarium fujikuroi species complex</taxon>
    </lineage>
</organism>
<dbReference type="AlphaFoldDB" id="A0A9P5AZP7"/>
<evidence type="ECO:0000313" key="1">
    <source>
        <dbReference type="EMBL" id="KAF4483507.1"/>
    </source>
</evidence>
<dbReference type="Proteomes" id="UP000737391">
    <property type="component" value="Unassembled WGS sequence"/>
</dbReference>
<sequence>MMQALAKLDNNLESWRTGLPTEVQPTPSAQVDNLDIIQLHLSYYASTWKIYTALAKLYNTPLTSIEREQPNLHLSTLIPTHSARATLSTLQGLSSQPFASLWQMICYPMCAVLILLTAVLHGPRDSQASLNVEWIEKFVVFLQSFQDREGCDLNGLIEFCSNLYDVASFAQRDPTDVYTDLRIRLRGSQDPMLLAQGLLANMPLLGAKATEVFSGVVAGARVDGFTRLVPNVLKPRSFNFFGYNEATNRH</sequence>
<proteinExistence type="predicted"/>
<gene>
    <name evidence="1" type="ORF">FAGAP_11733</name>
</gene>
<evidence type="ECO:0000313" key="2">
    <source>
        <dbReference type="Proteomes" id="UP000737391"/>
    </source>
</evidence>
<name>A0A9P5AZP7_9HYPO</name>
<protein>
    <submittedName>
        <fullName evidence="1">Transcriptional activator Mut3p</fullName>
    </submittedName>
</protein>
<reference evidence="1" key="1">
    <citation type="submission" date="2020-01" db="EMBL/GenBank/DDBJ databases">
        <title>Identification and distribution of gene clusters putatively required for synthesis of sphingolipid metabolism inhibitors in phylogenetically diverse species of the filamentous fungus Fusarium.</title>
        <authorList>
            <person name="Kim H.-S."/>
            <person name="Busman M."/>
            <person name="Brown D.W."/>
            <person name="Divon H."/>
            <person name="Uhlig S."/>
            <person name="Proctor R.H."/>
        </authorList>
    </citation>
    <scope>NUCLEOTIDE SEQUENCE</scope>
    <source>
        <strain evidence="1">NRRL 31653</strain>
    </source>
</reference>
<dbReference type="EMBL" id="LUFC02001131">
    <property type="protein sequence ID" value="KAF4483507.1"/>
    <property type="molecule type" value="Genomic_DNA"/>
</dbReference>
<dbReference type="CDD" id="cd12148">
    <property type="entry name" value="fungal_TF_MHR"/>
    <property type="match status" value="1"/>
</dbReference>